<name>A0A1F5H3G8_9BACT</name>
<evidence type="ECO:0000256" key="1">
    <source>
        <dbReference type="SAM" id="Phobius"/>
    </source>
</evidence>
<accession>A0A1F5H3G8</accession>
<sequence length="65" mass="7121">MLKPSSIALKLPSRLSQAIETIGRSSARTLETPKMARSKNTATKIPAIPTFLILSHLLSIIVFIF</sequence>
<dbReference type="Proteomes" id="UP000177039">
    <property type="component" value="Unassembled WGS sequence"/>
</dbReference>
<keyword evidence="1" id="KW-0812">Transmembrane</keyword>
<proteinExistence type="predicted"/>
<comment type="caution">
    <text evidence="2">The sequence shown here is derived from an EMBL/GenBank/DDBJ whole genome shotgun (WGS) entry which is preliminary data.</text>
</comment>
<evidence type="ECO:0000313" key="2">
    <source>
        <dbReference type="EMBL" id="OGD98595.1"/>
    </source>
</evidence>
<reference evidence="2 3" key="1">
    <citation type="journal article" date="2016" name="Nat. Commun.">
        <title>Thousands of microbial genomes shed light on interconnected biogeochemical processes in an aquifer system.</title>
        <authorList>
            <person name="Anantharaman K."/>
            <person name="Brown C.T."/>
            <person name="Hug L.A."/>
            <person name="Sharon I."/>
            <person name="Castelle C.J."/>
            <person name="Probst A.J."/>
            <person name="Thomas B.C."/>
            <person name="Singh A."/>
            <person name="Wilkins M.J."/>
            <person name="Karaoz U."/>
            <person name="Brodie E.L."/>
            <person name="Williams K.H."/>
            <person name="Hubbard S.S."/>
            <person name="Banfield J.F."/>
        </authorList>
    </citation>
    <scope>NUCLEOTIDE SEQUENCE [LARGE SCALE GENOMIC DNA]</scope>
</reference>
<protein>
    <submittedName>
        <fullName evidence="2">Uncharacterized protein</fullName>
    </submittedName>
</protein>
<evidence type="ECO:0000313" key="3">
    <source>
        <dbReference type="Proteomes" id="UP000177039"/>
    </source>
</evidence>
<feature type="transmembrane region" description="Helical" evidence="1">
    <location>
        <begin position="45"/>
        <end position="64"/>
    </location>
</feature>
<gene>
    <name evidence="2" type="ORF">A3B54_05430</name>
</gene>
<dbReference type="EMBL" id="MFBT01000034">
    <property type="protein sequence ID" value="OGD98595.1"/>
    <property type="molecule type" value="Genomic_DNA"/>
</dbReference>
<dbReference type="AlphaFoldDB" id="A0A1F5H3G8"/>
<keyword evidence="1" id="KW-0472">Membrane</keyword>
<organism evidence="2 3">
    <name type="scientific">Candidatus Curtissbacteria bacterium RIFCSPLOWO2_01_FULL_42_50</name>
    <dbReference type="NCBI Taxonomy" id="1797730"/>
    <lineage>
        <taxon>Bacteria</taxon>
        <taxon>Candidatus Curtissiibacteriota</taxon>
    </lineage>
</organism>
<keyword evidence="1" id="KW-1133">Transmembrane helix</keyword>